<protein>
    <submittedName>
        <fullName evidence="2">AmiR/NasT family two-component response regulator</fullName>
    </submittedName>
</protein>
<comment type="caution">
    <text evidence="2">The sequence shown here is derived from an EMBL/GenBank/DDBJ whole genome shotgun (WGS) entry which is preliminary data.</text>
</comment>
<evidence type="ECO:0000259" key="1">
    <source>
        <dbReference type="PROSITE" id="PS50921"/>
    </source>
</evidence>
<dbReference type="InterPro" id="IPR008327">
    <property type="entry name" value="Sig_transdc_resp-reg_antiterm"/>
</dbReference>
<evidence type="ECO:0000313" key="2">
    <source>
        <dbReference type="EMBL" id="MDQ0394474.1"/>
    </source>
</evidence>
<dbReference type="PIRSF" id="PIRSF036382">
    <property type="entry name" value="RR_antiterm"/>
    <property type="match status" value="1"/>
</dbReference>
<dbReference type="Proteomes" id="UP001237448">
    <property type="component" value="Unassembled WGS sequence"/>
</dbReference>
<dbReference type="Gene3D" id="1.10.10.10">
    <property type="entry name" value="Winged helix-like DNA-binding domain superfamily/Winged helix DNA-binding domain"/>
    <property type="match status" value="1"/>
</dbReference>
<sequence>MSTTPSFNGWHAAVLHRLDDGIERLGRQLERLGLAVTVQWAPLDLARINPDIVLVDADQGWDGLLPWQAGAAPMPLVALLGSEAPGRIAWAMEHGAGALIAKPVASSAVYPSLVMAVHMHAQRLAMAKRCADLEERMRLRPLVHGAVHAIMAARLVDESAAYSLLRCTAMRRRLTIEQIAAGIVAGQEPVPEAV</sequence>
<dbReference type="SMART" id="SM01012">
    <property type="entry name" value="ANTAR"/>
    <property type="match status" value="1"/>
</dbReference>
<dbReference type="SUPFAM" id="SSF52172">
    <property type="entry name" value="CheY-like"/>
    <property type="match status" value="1"/>
</dbReference>
<feature type="domain" description="ANTAR" evidence="1">
    <location>
        <begin position="123"/>
        <end position="184"/>
    </location>
</feature>
<dbReference type="InterPro" id="IPR036388">
    <property type="entry name" value="WH-like_DNA-bd_sf"/>
</dbReference>
<organism evidence="2 3">
    <name type="scientific">Labrys monachus</name>
    <dbReference type="NCBI Taxonomy" id="217067"/>
    <lineage>
        <taxon>Bacteria</taxon>
        <taxon>Pseudomonadati</taxon>
        <taxon>Pseudomonadota</taxon>
        <taxon>Alphaproteobacteria</taxon>
        <taxon>Hyphomicrobiales</taxon>
        <taxon>Xanthobacteraceae</taxon>
        <taxon>Labrys</taxon>
    </lineage>
</organism>
<keyword evidence="3" id="KW-1185">Reference proteome</keyword>
<gene>
    <name evidence="2" type="ORF">J3R73_004266</name>
</gene>
<proteinExistence type="predicted"/>
<dbReference type="InterPro" id="IPR005561">
    <property type="entry name" value="ANTAR"/>
</dbReference>
<dbReference type="EMBL" id="JAUSVK010000001">
    <property type="protein sequence ID" value="MDQ0394474.1"/>
    <property type="molecule type" value="Genomic_DNA"/>
</dbReference>
<dbReference type="PROSITE" id="PS50921">
    <property type="entry name" value="ANTAR"/>
    <property type="match status" value="1"/>
</dbReference>
<evidence type="ECO:0000313" key="3">
    <source>
        <dbReference type="Proteomes" id="UP001237448"/>
    </source>
</evidence>
<dbReference type="Pfam" id="PF03861">
    <property type="entry name" value="ANTAR"/>
    <property type="match status" value="1"/>
</dbReference>
<dbReference type="InterPro" id="IPR049021">
    <property type="entry name" value="AmiR_N"/>
</dbReference>
<reference evidence="2 3" key="1">
    <citation type="submission" date="2023-07" db="EMBL/GenBank/DDBJ databases">
        <title>Genomic Encyclopedia of Type Strains, Phase IV (KMG-IV): sequencing the most valuable type-strain genomes for metagenomic binning, comparative biology and taxonomic classification.</title>
        <authorList>
            <person name="Goeker M."/>
        </authorList>
    </citation>
    <scope>NUCLEOTIDE SEQUENCE [LARGE SCALE GENOMIC DNA]</scope>
    <source>
        <strain evidence="2 3">DSM 5896</strain>
    </source>
</reference>
<dbReference type="RefSeq" id="WP_307431561.1">
    <property type="nucleotide sequence ID" value="NZ_JAUSVK010000001.1"/>
</dbReference>
<dbReference type="InterPro" id="IPR011006">
    <property type="entry name" value="CheY-like_superfamily"/>
</dbReference>
<accession>A0ABU0FIP3</accession>
<dbReference type="Gene3D" id="3.40.50.2300">
    <property type="match status" value="1"/>
</dbReference>
<dbReference type="Pfam" id="PF21332">
    <property type="entry name" value="AmiR_N"/>
    <property type="match status" value="1"/>
</dbReference>
<name>A0ABU0FIP3_9HYPH</name>